<keyword evidence="1" id="KW-0812">Transmembrane</keyword>
<gene>
    <name evidence="2" type="ORF">SPARVUS_LOCUS3662357</name>
</gene>
<evidence type="ECO:0000313" key="2">
    <source>
        <dbReference type="EMBL" id="CAI9551000.1"/>
    </source>
</evidence>
<dbReference type="Proteomes" id="UP001162483">
    <property type="component" value="Unassembled WGS sequence"/>
</dbReference>
<proteinExistence type="predicted"/>
<feature type="transmembrane region" description="Helical" evidence="1">
    <location>
        <begin position="54"/>
        <end position="76"/>
    </location>
</feature>
<keyword evidence="1" id="KW-0472">Membrane</keyword>
<reference evidence="2" key="1">
    <citation type="submission" date="2023-05" db="EMBL/GenBank/DDBJ databases">
        <authorList>
            <person name="Stuckert A."/>
        </authorList>
    </citation>
    <scope>NUCLEOTIDE SEQUENCE</scope>
</reference>
<comment type="caution">
    <text evidence="2">The sequence shown here is derived from an EMBL/GenBank/DDBJ whole genome shotgun (WGS) entry which is preliminary data.</text>
</comment>
<keyword evidence="3" id="KW-1185">Reference proteome</keyword>
<keyword evidence="1" id="KW-1133">Transmembrane helix</keyword>
<sequence length="78" mass="8372">MDLPVMVGLTCLVGCSTRAGQRVLSAIRDSTLQPAKHLKLIMQVYLRDGQTCSLGLGVCFSMGPCILLPASLFLFLSD</sequence>
<organism evidence="2 3">
    <name type="scientific">Staurois parvus</name>
    <dbReference type="NCBI Taxonomy" id="386267"/>
    <lineage>
        <taxon>Eukaryota</taxon>
        <taxon>Metazoa</taxon>
        <taxon>Chordata</taxon>
        <taxon>Craniata</taxon>
        <taxon>Vertebrata</taxon>
        <taxon>Euteleostomi</taxon>
        <taxon>Amphibia</taxon>
        <taxon>Batrachia</taxon>
        <taxon>Anura</taxon>
        <taxon>Neobatrachia</taxon>
        <taxon>Ranoidea</taxon>
        <taxon>Ranidae</taxon>
        <taxon>Staurois</taxon>
    </lineage>
</organism>
<name>A0ABN9BTE6_9NEOB</name>
<protein>
    <recommendedName>
        <fullName evidence="4">Secreted protein</fullName>
    </recommendedName>
</protein>
<evidence type="ECO:0000313" key="3">
    <source>
        <dbReference type="Proteomes" id="UP001162483"/>
    </source>
</evidence>
<evidence type="ECO:0008006" key="4">
    <source>
        <dbReference type="Google" id="ProtNLM"/>
    </source>
</evidence>
<dbReference type="EMBL" id="CATNWA010005908">
    <property type="protein sequence ID" value="CAI9551000.1"/>
    <property type="molecule type" value="Genomic_DNA"/>
</dbReference>
<evidence type="ECO:0000256" key="1">
    <source>
        <dbReference type="SAM" id="Phobius"/>
    </source>
</evidence>
<accession>A0ABN9BTE6</accession>